<keyword evidence="3" id="KW-1185">Reference proteome</keyword>
<proteinExistence type="predicted"/>
<dbReference type="RefSeq" id="WP_184199407.1">
    <property type="nucleotide sequence ID" value="NZ_JACHGW010000003.1"/>
</dbReference>
<dbReference type="Proteomes" id="UP000520814">
    <property type="component" value="Unassembled WGS sequence"/>
</dbReference>
<dbReference type="AlphaFoldDB" id="A0A7W9STJ5"/>
<keyword evidence="1" id="KW-1133">Transmembrane helix</keyword>
<accession>A0A7W9STJ5</accession>
<evidence type="ECO:0000313" key="3">
    <source>
        <dbReference type="Proteomes" id="UP000520814"/>
    </source>
</evidence>
<feature type="transmembrane region" description="Helical" evidence="1">
    <location>
        <begin position="21"/>
        <end position="40"/>
    </location>
</feature>
<gene>
    <name evidence="2" type="ORF">HNQ39_003573</name>
</gene>
<feature type="transmembrane region" description="Helical" evidence="1">
    <location>
        <begin position="109"/>
        <end position="129"/>
    </location>
</feature>
<protein>
    <submittedName>
        <fullName evidence="2">Peptidoglycan/LPS O-acetylase OafA/YrhL</fullName>
    </submittedName>
</protein>
<feature type="transmembrane region" description="Helical" evidence="1">
    <location>
        <begin position="78"/>
        <end position="97"/>
    </location>
</feature>
<sequence length="137" mass="15394">MMQQQKSSTERRHRRSLGERVAASLTLVWGVLTALFFLLLGHERTTFGNLTHALWVTQALCCGFGGLLALLRHRPLARLGLFLATLCLLILMGLGLWQARLPEVRSLNLLLAAFLLVVATGYFFLGRWLGMQEETDE</sequence>
<reference evidence="2 3" key="1">
    <citation type="submission" date="2020-08" db="EMBL/GenBank/DDBJ databases">
        <title>Genomic Encyclopedia of Type Strains, Phase IV (KMG-IV): sequencing the most valuable type-strain genomes for metagenomic binning, comparative biology and taxonomic classification.</title>
        <authorList>
            <person name="Goeker M."/>
        </authorList>
    </citation>
    <scope>NUCLEOTIDE SEQUENCE [LARGE SCALE GENOMIC DNA]</scope>
    <source>
        <strain evidence="2 3">DSM 23562</strain>
    </source>
</reference>
<comment type="caution">
    <text evidence="2">The sequence shown here is derived from an EMBL/GenBank/DDBJ whole genome shotgun (WGS) entry which is preliminary data.</text>
</comment>
<evidence type="ECO:0000256" key="1">
    <source>
        <dbReference type="SAM" id="Phobius"/>
    </source>
</evidence>
<keyword evidence="1" id="KW-0812">Transmembrane</keyword>
<keyword evidence="1" id="KW-0472">Membrane</keyword>
<organism evidence="2 3">
    <name type="scientific">Armatimonas rosea</name>
    <dbReference type="NCBI Taxonomy" id="685828"/>
    <lineage>
        <taxon>Bacteria</taxon>
        <taxon>Bacillati</taxon>
        <taxon>Armatimonadota</taxon>
        <taxon>Armatimonadia</taxon>
        <taxon>Armatimonadales</taxon>
        <taxon>Armatimonadaceae</taxon>
        <taxon>Armatimonas</taxon>
    </lineage>
</organism>
<feature type="transmembrane region" description="Helical" evidence="1">
    <location>
        <begin position="52"/>
        <end position="71"/>
    </location>
</feature>
<dbReference type="EMBL" id="JACHGW010000003">
    <property type="protein sequence ID" value="MBB6051763.1"/>
    <property type="molecule type" value="Genomic_DNA"/>
</dbReference>
<name>A0A7W9STJ5_ARMRO</name>
<evidence type="ECO:0000313" key="2">
    <source>
        <dbReference type="EMBL" id="MBB6051763.1"/>
    </source>
</evidence>